<feature type="region of interest" description="Disordered" evidence="12">
    <location>
        <begin position="94"/>
        <end position="125"/>
    </location>
</feature>
<dbReference type="PROSITE" id="PS50885">
    <property type="entry name" value="HAMP"/>
    <property type="match status" value="1"/>
</dbReference>
<dbReference type="Pfam" id="PF02518">
    <property type="entry name" value="HATPase_c"/>
    <property type="match status" value="1"/>
</dbReference>
<evidence type="ECO:0000256" key="5">
    <source>
        <dbReference type="ARBA" id="ARBA00022553"/>
    </source>
</evidence>
<dbReference type="InterPro" id="IPR000014">
    <property type="entry name" value="PAS"/>
</dbReference>
<dbReference type="GO" id="GO:0005524">
    <property type="term" value="F:ATP binding"/>
    <property type="evidence" value="ECO:0007669"/>
    <property type="project" value="UniProtKB-KW"/>
</dbReference>
<dbReference type="SMART" id="SM00387">
    <property type="entry name" value="HATPase_c"/>
    <property type="match status" value="1"/>
</dbReference>
<dbReference type="Gene3D" id="6.10.340.10">
    <property type="match status" value="1"/>
</dbReference>
<dbReference type="InterPro" id="IPR003661">
    <property type="entry name" value="HisK_dim/P_dom"/>
</dbReference>
<name>A0A1I2NQF7_9FIRM</name>
<evidence type="ECO:0000256" key="7">
    <source>
        <dbReference type="ARBA" id="ARBA00022741"/>
    </source>
</evidence>
<dbReference type="InterPro" id="IPR050351">
    <property type="entry name" value="BphY/WalK/GraS-like"/>
</dbReference>
<evidence type="ECO:0000256" key="11">
    <source>
        <dbReference type="ARBA" id="ARBA00023136"/>
    </source>
</evidence>
<proteinExistence type="predicted"/>
<dbReference type="Gene3D" id="3.30.450.20">
    <property type="entry name" value="PAS domain"/>
    <property type="match status" value="1"/>
</dbReference>
<dbReference type="Pfam" id="PF00989">
    <property type="entry name" value="PAS"/>
    <property type="match status" value="1"/>
</dbReference>
<dbReference type="GO" id="GO:0005886">
    <property type="term" value="C:plasma membrane"/>
    <property type="evidence" value="ECO:0007669"/>
    <property type="project" value="UniProtKB-SubCell"/>
</dbReference>
<feature type="transmembrane region" description="Helical" evidence="13">
    <location>
        <begin position="192"/>
        <end position="211"/>
    </location>
</feature>
<dbReference type="InterPro" id="IPR005467">
    <property type="entry name" value="His_kinase_dom"/>
</dbReference>
<dbReference type="OrthoDB" id="9813151at2"/>
<dbReference type="CDD" id="cd00130">
    <property type="entry name" value="PAS"/>
    <property type="match status" value="1"/>
</dbReference>
<dbReference type="CDD" id="cd00082">
    <property type="entry name" value="HisKA"/>
    <property type="match status" value="1"/>
</dbReference>
<dbReference type="EC" id="2.7.13.3" evidence="3"/>
<dbReference type="GO" id="GO:0004721">
    <property type="term" value="F:phosphoprotein phosphatase activity"/>
    <property type="evidence" value="ECO:0007669"/>
    <property type="project" value="TreeGrafter"/>
</dbReference>
<accession>A0A1I2NQF7</accession>
<reference evidence="18" key="1">
    <citation type="submission" date="2016-10" db="EMBL/GenBank/DDBJ databases">
        <authorList>
            <person name="Varghese N."/>
            <person name="Submissions S."/>
        </authorList>
    </citation>
    <scope>NUCLEOTIDE SEQUENCE [LARGE SCALE GENOMIC DNA]</scope>
    <source>
        <strain evidence="18">DSM 17038</strain>
    </source>
</reference>
<dbReference type="InterPro" id="IPR003660">
    <property type="entry name" value="HAMP_dom"/>
</dbReference>
<dbReference type="InterPro" id="IPR036097">
    <property type="entry name" value="HisK_dim/P_sf"/>
</dbReference>
<evidence type="ECO:0000256" key="13">
    <source>
        <dbReference type="SAM" id="Phobius"/>
    </source>
</evidence>
<evidence type="ECO:0000259" key="15">
    <source>
        <dbReference type="PROSITE" id="PS50113"/>
    </source>
</evidence>
<keyword evidence="13" id="KW-1133">Transmembrane helix</keyword>
<dbReference type="Proteomes" id="UP000199337">
    <property type="component" value="Unassembled WGS sequence"/>
</dbReference>
<keyword evidence="10" id="KW-0902">Two-component regulatory system</keyword>
<keyword evidence="6" id="KW-0808">Transferase</keyword>
<dbReference type="SUPFAM" id="SSF47384">
    <property type="entry name" value="Homodimeric domain of signal transducing histidine kinase"/>
    <property type="match status" value="1"/>
</dbReference>
<dbReference type="Gene3D" id="3.30.565.10">
    <property type="entry name" value="Histidine kinase-like ATPase, C-terminal domain"/>
    <property type="match status" value="1"/>
</dbReference>
<dbReference type="SUPFAM" id="SSF158472">
    <property type="entry name" value="HAMP domain-like"/>
    <property type="match status" value="1"/>
</dbReference>
<dbReference type="PANTHER" id="PTHR45453:SF1">
    <property type="entry name" value="PHOSPHATE REGULON SENSOR PROTEIN PHOR"/>
    <property type="match status" value="1"/>
</dbReference>
<feature type="domain" description="Histidine kinase" evidence="14">
    <location>
        <begin position="418"/>
        <end position="635"/>
    </location>
</feature>
<dbReference type="CDD" id="cd06225">
    <property type="entry name" value="HAMP"/>
    <property type="match status" value="1"/>
</dbReference>
<keyword evidence="8 17" id="KW-0418">Kinase</keyword>
<evidence type="ECO:0000259" key="14">
    <source>
        <dbReference type="PROSITE" id="PS50109"/>
    </source>
</evidence>
<protein>
    <recommendedName>
        <fullName evidence="3">histidine kinase</fullName>
        <ecNumber evidence="3">2.7.13.3</ecNumber>
    </recommendedName>
</protein>
<evidence type="ECO:0000256" key="2">
    <source>
        <dbReference type="ARBA" id="ARBA00004236"/>
    </source>
</evidence>
<feature type="transmembrane region" description="Helical" evidence="13">
    <location>
        <begin position="12"/>
        <end position="32"/>
    </location>
</feature>
<keyword evidence="18" id="KW-1185">Reference proteome</keyword>
<evidence type="ECO:0000256" key="1">
    <source>
        <dbReference type="ARBA" id="ARBA00000085"/>
    </source>
</evidence>
<evidence type="ECO:0000256" key="9">
    <source>
        <dbReference type="ARBA" id="ARBA00022840"/>
    </source>
</evidence>
<dbReference type="GO" id="GO:0016036">
    <property type="term" value="P:cellular response to phosphate starvation"/>
    <property type="evidence" value="ECO:0007669"/>
    <property type="project" value="TreeGrafter"/>
</dbReference>
<keyword evidence="11 13" id="KW-0472">Membrane</keyword>
<sequence length="645" mass="69963">MFNSLFSKLISTYIAVILITLLVLGAAMSYLLGDYYYSTVEQELLSESRELAGIIAENTAQDSISPGVMAALNRISKNRVFLISREDLIQMAYGGAVNNPPPGAPPGDQPGSPPGSPPDAPPNGLPLRLAPQDAQLLLEGKTVTRRGHLSRPDQVVIFAVVPVLVKGEATGALFSSAPLADITEAVRAVRRIMLIAAIPALLLAALFGLLISRSLAGPLGRLSEATVQIAGGDYRQRVEIVSGDEIGRLGQNFNRMALSLEDTVGALAREKGKIESILANMDEGVVAVDNDNRVILINRQAVRTLGSPQNGRLTAQQALPQESLSETNKQNQQSARLSMQPGAEVIMDRRLKELFAAVLASGESCSEEYTPDGGQTFIQAHVSRLTDQDGHGFGAVGVLQDITEIKKLDQLRRDFVANVSHELRTPMTSVQGYIEAMLDSAIPIGERDKYLEVIYRETLRLNKLIYDLLDLSMIESGKEKWELNEIEIPELVGQVLLKLQPLMEKRRVTVDSRFTGRLPPVPGDEDRIEQVIFNLLDNAIKFSPAGGVVTLRAEEADDKITVSVTDRGPGIPLTDMEHIWERFHRVEKSRSRALGGTGLGLAIVKQIVEAHGGTVNVHSVAGEGSTFSFTLATNLAETGFFSNMP</sequence>
<gene>
    <name evidence="17" type="ORF">SAMN05660649_00523</name>
</gene>
<feature type="domain" description="PAC" evidence="15">
    <location>
        <begin position="360"/>
        <end position="414"/>
    </location>
</feature>
<dbReference type="GO" id="GO:0000155">
    <property type="term" value="F:phosphorelay sensor kinase activity"/>
    <property type="evidence" value="ECO:0007669"/>
    <property type="project" value="InterPro"/>
</dbReference>
<organism evidence="17 18">
    <name type="scientific">Desulfotruncus arcticus DSM 17038</name>
    <dbReference type="NCBI Taxonomy" id="1121424"/>
    <lineage>
        <taxon>Bacteria</taxon>
        <taxon>Bacillati</taxon>
        <taxon>Bacillota</taxon>
        <taxon>Clostridia</taxon>
        <taxon>Eubacteriales</taxon>
        <taxon>Desulfallaceae</taxon>
        <taxon>Desulfotruncus</taxon>
    </lineage>
</organism>
<keyword evidence="5" id="KW-0597">Phosphoprotein</keyword>
<evidence type="ECO:0000256" key="12">
    <source>
        <dbReference type="SAM" id="MobiDB-lite"/>
    </source>
</evidence>
<dbReference type="FunFam" id="3.30.565.10:FF:000006">
    <property type="entry name" value="Sensor histidine kinase WalK"/>
    <property type="match status" value="1"/>
</dbReference>
<dbReference type="AlphaFoldDB" id="A0A1I2NQF7"/>
<evidence type="ECO:0000256" key="3">
    <source>
        <dbReference type="ARBA" id="ARBA00012438"/>
    </source>
</evidence>
<comment type="catalytic activity">
    <reaction evidence="1">
        <text>ATP + protein L-histidine = ADP + protein N-phospho-L-histidine.</text>
        <dbReference type="EC" id="2.7.13.3"/>
    </reaction>
</comment>
<dbReference type="SMART" id="SM00304">
    <property type="entry name" value="HAMP"/>
    <property type="match status" value="1"/>
</dbReference>
<dbReference type="InterPro" id="IPR004358">
    <property type="entry name" value="Sig_transdc_His_kin-like_C"/>
</dbReference>
<feature type="domain" description="HAMP" evidence="16">
    <location>
        <begin position="213"/>
        <end position="265"/>
    </location>
</feature>
<dbReference type="InterPro" id="IPR000700">
    <property type="entry name" value="PAS-assoc_C"/>
</dbReference>
<dbReference type="Pfam" id="PF00672">
    <property type="entry name" value="HAMP"/>
    <property type="match status" value="1"/>
</dbReference>
<dbReference type="PROSITE" id="PS50109">
    <property type="entry name" value="HIS_KIN"/>
    <property type="match status" value="1"/>
</dbReference>
<dbReference type="FunFam" id="1.10.287.130:FF:000008">
    <property type="entry name" value="Two-component sensor histidine kinase"/>
    <property type="match status" value="1"/>
</dbReference>
<dbReference type="InterPro" id="IPR036890">
    <property type="entry name" value="HATPase_C_sf"/>
</dbReference>
<feature type="compositionally biased region" description="Pro residues" evidence="12">
    <location>
        <begin position="99"/>
        <end position="124"/>
    </location>
</feature>
<evidence type="ECO:0000259" key="16">
    <source>
        <dbReference type="PROSITE" id="PS50885"/>
    </source>
</evidence>
<dbReference type="InterPro" id="IPR003594">
    <property type="entry name" value="HATPase_dom"/>
</dbReference>
<dbReference type="RefSeq" id="WP_092468458.1">
    <property type="nucleotide sequence ID" value="NZ_FOOX01000002.1"/>
</dbReference>
<dbReference type="SUPFAM" id="SSF55874">
    <property type="entry name" value="ATPase domain of HSP90 chaperone/DNA topoisomerase II/histidine kinase"/>
    <property type="match status" value="1"/>
</dbReference>
<dbReference type="Gene3D" id="1.10.287.130">
    <property type="match status" value="1"/>
</dbReference>
<dbReference type="PROSITE" id="PS50113">
    <property type="entry name" value="PAC"/>
    <property type="match status" value="1"/>
</dbReference>
<keyword evidence="9" id="KW-0067">ATP-binding</keyword>
<evidence type="ECO:0000313" key="18">
    <source>
        <dbReference type="Proteomes" id="UP000199337"/>
    </source>
</evidence>
<dbReference type="SUPFAM" id="SSF55785">
    <property type="entry name" value="PYP-like sensor domain (PAS domain)"/>
    <property type="match status" value="1"/>
</dbReference>
<comment type="subcellular location">
    <subcellularLocation>
        <location evidence="2">Cell membrane</location>
    </subcellularLocation>
</comment>
<evidence type="ECO:0000256" key="6">
    <source>
        <dbReference type="ARBA" id="ARBA00022679"/>
    </source>
</evidence>
<evidence type="ECO:0000256" key="4">
    <source>
        <dbReference type="ARBA" id="ARBA00022475"/>
    </source>
</evidence>
<dbReference type="SMART" id="SM00388">
    <property type="entry name" value="HisKA"/>
    <property type="match status" value="1"/>
</dbReference>
<dbReference type="EMBL" id="FOOX01000002">
    <property type="protein sequence ID" value="SFG06144.1"/>
    <property type="molecule type" value="Genomic_DNA"/>
</dbReference>
<dbReference type="CDD" id="cd00075">
    <property type="entry name" value="HATPase"/>
    <property type="match status" value="1"/>
</dbReference>
<evidence type="ECO:0000256" key="8">
    <source>
        <dbReference type="ARBA" id="ARBA00022777"/>
    </source>
</evidence>
<dbReference type="InterPro" id="IPR013767">
    <property type="entry name" value="PAS_fold"/>
</dbReference>
<dbReference type="InterPro" id="IPR035965">
    <property type="entry name" value="PAS-like_dom_sf"/>
</dbReference>
<dbReference type="Pfam" id="PF00512">
    <property type="entry name" value="HisKA"/>
    <property type="match status" value="1"/>
</dbReference>
<dbReference type="STRING" id="341036.SAMN05660649_00523"/>
<keyword evidence="4" id="KW-1003">Cell membrane</keyword>
<keyword evidence="13" id="KW-0812">Transmembrane</keyword>
<dbReference type="PANTHER" id="PTHR45453">
    <property type="entry name" value="PHOSPHATE REGULON SENSOR PROTEIN PHOR"/>
    <property type="match status" value="1"/>
</dbReference>
<evidence type="ECO:0000313" key="17">
    <source>
        <dbReference type="EMBL" id="SFG06144.1"/>
    </source>
</evidence>
<dbReference type="PRINTS" id="PR00344">
    <property type="entry name" value="BCTRLSENSOR"/>
</dbReference>
<keyword evidence="7" id="KW-0547">Nucleotide-binding</keyword>
<evidence type="ECO:0000256" key="10">
    <source>
        <dbReference type="ARBA" id="ARBA00023012"/>
    </source>
</evidence>